<gene>
    <name evidence="1" type="ORF">DFR86_08160</name>
</gene>
<evidence type="ECO:0000313" key="1">
    <source>
        <dbReference type="EMBL" id="AWR97527.1"/>
    </source>
</evidence>
<dbReference type="Proteomes" id="UP000248410">
    <property type="component" value="Chromosome"/>
</dbReference>
<dbReference type="KEGG" id="asul:DFR86_08160"/>
<proteinExistence type="predicted"/>
<organism evidence="1 2">
    <name type="scientific">Acidianus sulfidivorans JP7</name>
    <dbReference type="NCBI Taxonomy" id="619593"/>
    <lineage>
        <taxon>Archaea</taxon>
        <taxon>Thermoproteota</taxon>
        <taxon>Thermoprotei</taxon>
        <taxon>Sulfolobales</taxon>
        <taxon>Sulfolobaceae</taxon>
        <taxon>Acidianus</taxon>
    </lineage>
</organism>
<dbReference type="EMBL" id="CP029288">
    <property type="protein sequence ID" value="AWR97527.1"/>
    <property type="molecule type" value="Genomic_DNA"/>
</dbReference>
<keyword evidence="2" id="KW-1185">Reference proteome</keyword>
<sequence length="119" mass="14082">MNLPDEIKNILHDNSCIVCCDEFVLCKTDDLPKRYDAKTDLEVDREKGQVILRNIIKDDPDNPLYIEYFVNKKFVDRISRDMKIDIIFVDNNWNERAKYTVKLMKEDISIIRREIGLGT</sequence>
<protein>
    <submittedName>
        <fullName evidence="1">Uncharacterized protein</fullName>
    </submittedName>
</protein>
<dbReference type="GeneID" id="36837935"/>
<name>A0A2U9INE9_9CREN</name>
<reference evidence="1 2" key="1">
    <citation type="submission" date="2018-05" db="EMBL/GenBank/DDBJ databases">
        <title>Complete Genome Sequences of Extremely Thermoacidophilic, Metal-Mobilizing Type-Strain Members of the Archaeal Family Sulfolobaceae: Acidianus brierleyi DSM-1651T, Acidianus sulfidivorans DSM-18786T, Metallosphaera hakonensis DSM-7519T, and Metallosphaera prunae DSM-10039T.</title>
        <authorList>
            <person name="Counts J.A."/>
            <person name="Kelly R.M."/>
        </authorList>
    </citation>
    <scope>NUCLEOTIDE SEQUENCE [LARGE SCALE GENOMIC DNA]</scope>
    <source>
        <strain evidence="1 2">JP7</strain>
    </source>
</reference>
<accession>A0A2U9INE9</accession>
<dbReference type="RefSeq" id="WP_110380417.1">
    <property type="nucleotide sequence ID" value="NZ_CP029288.2"/>
</dbReference>
<dbReference type="OrthoDB" id="34537at2157"/>
<evidence type="ECO:0000313" key="2">
    <source>
        <dbReference type="Proteomes" id="UP000248410"/>
    </source>
</evidence>
<dbReference type="AlphaFoldDB" id="A0A2U9INE9"/>